<dbReference type="InterPro" id="IPR049492">
    <property type="entry name" value="BD-FAE-like_dom"/>
</dbReference>
<evidence type="ECO:0000313" key="4">
    <source>
        <dbReference type="EMBL" id="KAF1301024.1"/>
    </source>
</evidence>
<keyword evidence="2" id="KW-0812">Transmembrane</keyword>
<dbReference type="PANTHER" id="PTHR48081:SF6">
    <property type="entry name" value="PEPTIDASE S9 PROLYL OLIGOPEPTIDASE CATALYTIC DOMAIN-CONTAINING PROTEIN"/>
    <property type="match status" value="1"/>
</dbReference>
<accession>A0ABQ6YVA6</accession>
<keyword evidence="2" id="KW-1133">Transmembrane helix</keyword>
<organism evidence="4 5">
    <name type="scientific">Candidatus Enterococcus willemsii</name>
    <dbReference type="NCBI Taxonomy" id="1857215"/>
    <lineage>
        <taxon>Bacteria</taxon>
        <taxon>Bacillati</taxon>
        <taxon>Bacillota</taxon>
        <taxon>Bacilli</taxon>
        <taxon>Lactobacillales</taxon>
        <taxon>Enterococcaceae</taxon>
        <taxon>Enterococcus</taxon>
    </lineage>
</organism>
<keyword evidence="5" id="KW-1185">Reference proteome</keyword>
<sequence>MKKKILKFILWLFGILIVMMLAVFTAFQLSPRPGVYVIGLMFDSPVSISDKQAYKKAKGNVKVISNEVYKSKHKENTFDIYYPKNASKAVPVMIWAHGGGFVAGDKSGVKEFATRIVSDANIAVVAMNYETAPDSQYPNQVKQVNDLVKELQTRKMAELDLSRLFLGGDSAGAQIALQYAVVQTNASYADEMGMMQTIPEGNLKGTISYCGPVNLKQTAQQHSDNRFMKFFVKTVAWSLIGTKNWKNDPKLFQSSLVDHVSNEFPPTYITDGNAYSFQEQGITLENRLNELGIPVQGLFYTNDKNEITHEYQFDYATTEAKECYQQTLKFLNQYK</sequence>
<evidence type="ECO:0000259" key="3">
    <source>
        <dbReference type="Pfam" id="PF20434"/>
    </source>
</evidence>
<evidence type="ECO:0000256" key="2">
    <source>
        <dbReference type="SAM" id="Phobius"/>
    </source>
</evidence>
<keyword evidence="2" id="KW-0472">Membrane</keyword>
<dbReference type="RefSeq" id="WP_161903455.1">
    <property type="nucleotide sequence ID" value="NZ_MAEL01000063.1"/>
</dbReference>
<dbReference type="Gene3D" id="3.40.50.1820">
    <property type="entry name" value="alpha/beta hydrolase"/>
    <property type="match status" value="1"/>
</dbReference>
<dbReference type="SUPFAM" id="SSF53474">
    <property type="entry name" value="alpha/beta-Hydrolases"/>
    <property type="match status" value="1"/>
</dbReference>
<dbReference type="InterPro" id="IPR050300">
    <property type="entry name" value="GDXG_lipolytic_enzyme"/>
</dbReference>
<name>A0ABQ6YVA6_9ENTE</name>
<reference evidence="4 5" key="1">
    <citation type="submission" date="2016-06" db="EMBL/GenBank/DDBJ databases">
        <title>Four novel species of enterococci isolated from chicken manure.</title>
        <authorList>
            <person name="Van Tyne D."/>
        </authorList>
    </citation>
    <scope>NUCLEOTIDE SEQUENCE [LARGE SCALE GENOMIC DNA]</scope>
    <source>
        <strain evidence="4 5">CU12B</strain>
    </source>
</reference>
<proteinExistence type="predicted"/>
<dbReference type="PANTHER" id="PTHR48081">
    <property type="entry name" value="AB HYDROLASE SUPERFAMILY PROTEIN C4A8.06C"/>
    <property type="match status" value="1"/>
</dbReference>
<dbReference type="EMBL" id="MAEL01000063">
    <property type="protein sequence ID" value="KAF1301024.1"/>
    <property type="molecule type" value="Genomic_DNA"/>
</dbReference>
<feature type="transmembrane region" description="Helical" evidence="2">
    <location>
        <begin position="9"/>
        <end position="27"/>
    </location>
</feature>
<dbReference type="Proteomes" id="UP000782705">
    <property type="component" value="Unassembled WGS sequence"/>
</dbReference>
<dbReference type="Pfam" id="PF20434">
    <property type="entry name" value="BD-FAE"/>
    <property type="match status" value="1"/>
</dbReference>
<protein>
    <submittedName>
        <fullName evidence="4">Lipase</fullName>
    </submittedName>
</protein>
<dbReference type="InterPro" id="IPR029058">
    <property type="entry name" value="AB_hydrolase_fold"/>
</dbReference>
<keyword evidence="1" id="KW-0378">Hydrolase</keyword>
<evidence type="ECO:0000256" key="1">
    <source>
        <dbReference type="ARBA" id="ARBA00022801"/>
    </source>
</evidence>
<evidence type="ECO:0000313" key="5">
    <source>
        <dbReference type="Proteomes" id="UP000782705"/>
    </source>
</evidence>
<feature type="domain" description="BD-FAE-like" evidence="3">
    <location>
        <begin position="79"/>
        <end position="274"/>
    </location>
</feature>
<comment type="caution">
    <text evidence="4">The sequence shown here is derived from an EMBL/GenBank/DDBJ whole genome shotgun (WGS) entry which is preliminary data.</text>
</comment>
<gene>
    <name evidence="4" type="ORF">BAU17_12835</name>
</gene>